<keyword evidence="3" id="KW-0804">Transcription</keyword>
<dbReference type="AlphaFoldDB" id="M7N9G4"/>
<dbReference type="GO" id="GO:0003700">
    <property type="term" value="F:DNA-binding transcription factor activity"/>
    <property type="evidence" value="ECO:0007669"/>
    <property type="project" value="InterPro"/>
</dbReference>
<dbReference type="InterPro" id="IPR000524">
    <property type="entry name" value="Tscrpt_reg_HTH_GntR"/>
</dbReference>
<evidence type="ECO:0000313" key="5">
    <source>
        <dbReference type="EMBL" id="EMQ98429.1"/>
    </source>
</evidence>
<evidence type="ECO:0000259" key="4">
    <source>
        <dbReference type="PROSITE" id="PS50949"/>
    </source>
</evidence>
<proteinExistence type="predicted"/>
<keyword evidence="2" id="KW-0238">DNA-binding</keyword>
<dbReference type="STRING" id="1276920.ADIAG_02449"/>
<name>M7N9G4_9MICC</name>
<dbReference type="InterPro" id="IPR036388">
    <property type="entry name" value="WH-like_DNA-bd_sf"/>
</dbReference>
<comment type="caution">
    <text evidence="5">The sequence shown here is derived from an EMBL/GenBank/DDBJ whole genome shotgun (WGS) entry which is preliminary data.</text>
</comment>
<dbReference type="Gene3D" id="1.10.10.10">
    <property type="entry name" value="Winged helix-like DNA-binding domain superfamily/Winged helix DNA-binding domain"/>
    <property type="match status" value="1"/>
</dbReference>
<gene>
    <name evidence="5" type="ORF">ADIAG_02449</name>
</gene>
<dbReference type="InterPro" id="IPR036390">
    <property type="entry name" value="WH_DNA-bd_sf"/>
</dbReference>
<dbReference type="CDD" id="cd07377">
    <property type="entry name" value="WHTH_GntR"/>
    <property type="match status" value="1"/>
</dbReference>
<dbReference type="SMART" id="SM00345">
    <property type="entry name" value="HTH_GNTR"/>
    <property type="match status" value="1"/>
</dbReference>
<evidence type="ECO:0000313" key="6">
    <source>
        <dbReference type="Proteomes" id="UP000012015"/>
    </source>
</evidence>
<reference evidence="5 6" key="1">
    <citation type="journal article" date="2013" name="Genome Announc.">
        <title>Draft Genome Sequence of Arthrobacter gangotriensis Strain Lz1yT, Isolated from a Penguin Rookery Soil Sample Collected in Antarctica, near the Indian Station Dakshin Gangotri.</title>
        <authorList>
            <person name="Shivaji S."/>
            <person name="Ara S."/>
            <person name="Bandi S."/>
            <person name="Singh A."/>
            <person name="Kumar Pinnaka A."/>
        </authorList>
    </citation>
    <scope>NUCLEOTIDE SEQUENCE [LARGE SCALE GENOMIC DNA]</scope>
    <source>
        <strain evidence="5 6">Lz1y</strain>
    </source>
</reference>
<dbReference type="PATRIC" id="fig|1276920.7.peg.2446"/>
<dbReference type="PROSITE" id="PS50949">
    <property type="entry name" value="HTH_GNTR"/>
    <property type="match status" value="1"/>
</dbReference>
<dbReference type="GO" id="GO:0003677">
    <property type="term" value="F:DNA binding"/>
    <property type="evidence" value="ECO:0007669"/>
    <property type="project" value="UniProtKB-KW"/>
</dbReference>
<accession>M7N9G4</accession>
<evidence type="ECO:0000256" key="3">
    <source>
        <dbReference type="ARBA" id="ARBA00023163"/>
    </source>
</evidence>
<feature type="domain" description="HTH gntR-type" evidence="4">
    <location>
        <begin position="6"/>
        <end position="74"/>
    </location>
</feature>
<dbReference type="eggNOG" id="COG1725">
    <property type="taxonomic scope" value="Bacteria"/>
</dbReference>
<dbReference type="RefSeq" id="WP_007271627.1">
    <property type="nucleotide sequence ID" value="NZ_AOCK01000006.1"/>
</dbReference>
<evidence type="ECO:0000256" key="1">
    <source>
        <dbReference type="ARBA" id="ARBA00023015"/>
    </source>
</evidence>
<keyword evidence="1" id="KW-0805">Transcription regulation</keyword>
<dbReference type="EMBL" id="AOCK01000006">
    <property type="protein sequence ID" value="EMQ98429.1"/>
    <property type="molecule type" value="Genomic_DNA"/>
</dbReference>
<sequence length="121" mass="13279">MFTDDRPIFQQLADLLADDIAAGVYPEGAAIPSATDLGVFFRLNPATVSRGVNLLVDRGVLFKKRGVGIFVAPQATNELRRRRHDGFEANYIEPMLHEAALLGIDPATICQIISNRVKDKS</sequence>
<protein>
    <submittedName>
        <fullName evidence="5">GntR family transcriptional regulator</fullName>
    </submittedName>
</protein>
<dbReference type="Proteomes" id="UP000012015">
    <property type="component" value="Unassembled WGS sequence"/>
</dbReference>
<dbReference type="PANTHER" id="PTHR38445:SF10">
    <property type="entry name" value="GNTR-FAMILY TRANSCRIPTIONAL REGULATOR"/>
    <property type="match status" value="1"/>
</dbReference>
<dbReference type="SUPFAM" id="SSF46785">
    <property type="entry name" value="Winged helix' DNA-binding domain"/>
    <property type="match status" value="1"/>
</dbReference>
<organism evidence="5 6">
    <name type="scientific">Paeniglutamicibacter gangotriensis Lz1y</name>
    <dbReference type="NCBI Taxonomy" id="1276920"/>
    <lineage>
        <taxon>Bacteria</taxon>
        <taxon>Bacillati</taxon>
        <taxon>Actinomycetota</taxon>
        <taxon>Actinomycetes</taxon>
        <taxon>Micrococcales</taxon>
        <taxon>Micrococcaceae</taxon>
        <taxon>Paeniglutamicibacter</taxon>
    </lineage>
</organism>
<evidence type="ECO:0000256" key="2">
    <source>
        <dbReference type="ARBA" id="ARBA00023125"/>
    </source>
</evidence>
<dbReference type="PANTHER" id="PTHR38445">
    <property type="entry name" value="HTH-TYPE TRANSCRIPTIONAL REPRESSOR YTRA"/>
    <property type="match status" value="1"/>
</dbReference>
<dbReference type="Pfam" id="PF00392">
    <property type="entry name" value="GntR"/>
    <property type="match status" value="1"/>
</dbReference>
<keyword evidence="6" id="KW-1185">Reference proteome</keyword>